<evidence type="ECO:0000256" key="1">
    <source>
        <dbReference type="ARBA" id="ARBA00007626"/>
    </source>
</evidence>
<evidence type="ECO:0000256" key="3">
    <source>
        <dbReference type="PROSITE-ProRule" id="PRU00708"/>
    </source>
</evidence>
<gene>
    <name evidence="5" type="ORF">STAS_29538</name>
</gene>
<feature type="repeat" description="PPR" evidence="3">
    <location>
        <begin position="829"/>
        <end position="863"/>
    </location>
</feature>
<feature type="repeat" description="PPR" evidence="3">
    <location>
        <begin position="612"/>
        <end position="642"/>
    </location>
</feature>
<feature type="repeat" description="PPR" evidence="3">
    <location>
        <begin position="793"/>
        <end position="828"/>
    </location>
</feature>
<name>A0A5A7R5T4_STRAF</name>
<keyword evidence="4" id="KW-0175">Coiled coil</keyword>
<keyword evidence="6" id="KW-1185">Reference proteome</keyword>
<proteinExistence type="inferred from homology"/>
<evidence type="ECO:0000256" key="2">
    <source>
        <dbReference type="ARBA" id="ARBA00022737"/>
    </source>
</evidence>
<dbReference type="EMBL" id="BKCP01010070">
    <property type="protein sequence ID" value="GER52097.1"/>
    <property type="molecule type" value="Genomic_DNA"/>
</dbReference>
<evidence type="ECO:0000256" key="4">
    <source>
        <dbReference type="SAM" id="Coils"/>
    </source>
</evidence>
<dbReference type="Pfam" id="PF01535">
    <property type="entry name" value="PPR"/>
    <property type="match status" value="3"/>
</dbReference>
<dbReference type="PANTHER" id="PTHR47447:SF28">
    <property type="entry name" value="PENTACOTRIPEPTIDE-REPEAT REGION OF PRORP DOMAIN-CONTAINING PROTEIN"/>
    <property type="match status" value="1"/>
</dbReference>
<dbReference type="NCBIfam" id="TIGR00756">
    <property type="entry name" value="PPR"/>
    <property type="match status" value="4"/>
</dbReference>
<dbReference type="OrthoDB" id="767661at2759"/>
<dbReference type="Pfam" id="PF13041">
    <property type="entry name" value="PPR_2"/>
    <property type="match status" value="2"/>
</dbReference>
<dbReference type="PROSITE" id="PS51375">
    <property type="entry name" value="PPR"/>
    <property type="match status" value="5"/>
</dbReference>
<keyword evidence="2" id="KW-0677">Repeat</keyword>
<protein>
    <submittedName>
        <fullName evidence="5">Pentatricopeptide repeat-containing family protein</fullName>
    </submittedName>
</protein>
<dbReference type="InterPro" id="IPR011990">
    <property type="entry name" value="TPR-like_helical_dom_sf"/>
</dbReference>
<feature type="repeat" description="PPR" evidence="3">
    <location>
        <begin position="471"/>
        <end position="505"/>
    </location>
</feature>
<reference evidence="6" key="1">
    <citation type="journal article" date="2019" name="Curr. Biol.">
        <title>Genome Sequence of Striga asiatica Provides Insight into the Evolution of Plant Parasitism.</title>
        <authorList>
            <person name="Yoshida S."/>
            <person name="Kim S."/>
            <person name="Wafula E.K."/>
            <person name="Tanskanen J."/>
            <person name="Kim Y.M."/>
            <person name="Honaas L."/>
            <person name="Yang Z."/>
            <person name="Spallek T."/>
            <person name="Conn C.E."/>
            <person name="Ichihashi Y."/>
            <person name="Cheong K."/>
            <person name="Cui S."/>
            <person name="Der J.P."/>
            <person name="Gundlach H."/>
            <person name="Jiao Y."/>
            <person name="Hori C."/>
            <person name="Ishida J.K."/>
            <person name="Kasahara H."/>
            <person name="Kiba T."/>
            <person name="Kim M.S."/>
            <person name="Koo N."/>
            <person name="Laohavisit A."/>
            <person name="Lee Y.H."/>
            <person name="Lumba S."/>
            <person name="McCourt P."/>
            <person name="Mortimer J.C."/>
            <person name="Mutuku J.M."/>
            <person name="Nomura T."/>
            <person name="Sasaki-Sekimoto Y."/>
            <person name="Seto Y."/>
            <person name="Wang Y."/>
            <person name="Wakatake T."/>
            <person name="Sakakibara H."/>
            <person name="Demura T."/>
            <person name="Yamaguchi S."/>
            <person name="Yoneyama K."/>
            <person name="Manabe R.I."/>
            <person name="Nelson D.C."/>
            <person name="Schulman A.H."/>
            <person name="Timko M.P."/>
            <person name="dePamphilis C.W."/>
            <person name="Choi D."/>
            <person name="Shirasu K."/>
        </authorList>
    </citation>
    <scope>NUCLEOTIDE SEQUENCE [LARGE SCALE GENOMIC DNA]</scope>
    <source>
        <strain evidence="6">cv. UVA1</strain>
    </source>
</reference>
<feature type="non-terminal residue" evidence="5">
    <location>
        <position position="950"/>
    </location>
</feature>
<comment type="caution">
    <text evidence="5">The sequence shown here is derived from an EMBL/GenBank/DDBJ whole genome shotgun (WGS) entry which is preliminary data.</text>
</comment>
<comment type="similarity">
    <text evidence="1">Belongs to the PPR family. P subfamily.</text>
</comment>
<evidence type="ECO:0000313" key="5">
    <source>
        <dbReference type="EMBL" id="GER52097.1"/>
    </source>
</evidence>
<evidence type="ECO:0000313" key="6">
    <source>
        <dbReference type="Proteomes" id="UP000325081"/>
    </source>
</evidence>
<organism evidence="5 6">
    <name type="scientific">Striga asiatica</name>
    <name type="common">Asiatic witchweed</name>
    <name type="synonym">Buchnera asiatica</name>
    <dbReference type="NCBI Taxonomy" id="4170"/>
    <lineage>
        <taxon>Eukaryota</taxon>
        <taxon>Viridiplantae</taxon>
        <taxon>Streptophyta</taxon>
        <taxon>Embryophyta</taxon>
        <taxon>Tracheophyta</taxon>
        <taxon>Spermatophyta</taxon>
        <taxon>Magnoliopsida</taxon>
        <taxon>eudicotyledons</taxon>
        <taxon>Gunneridae</taxon>
        <taxon>Pentapetalae</taxon>
        <taxon>asterids</taxon>
        <taxon>lamiids</taxon>
        <taxon>Lamiales</taxon>
        <taxon>Orobanchaceae</taxon>
        <taxon>Buchnereae</taxon>
        <taxon>Striga</taxon>
    </lineage>
</organism>
<dbReference type="Gene3D" id="1.25.40.10">
    <property type="entry name" value="Tetratricopeptide repeat domain"/>
    <property type="match status" value="4"/>
</dbReference>
<dbReference type="PANTHER" id="PTHR47447">
    <property type="entry name" value="OS03G0856100 PROTEIN"/>
    <property type="match status" value="1"/>
</dbReference>
<feature type="non-terminal residue" evidence="5">
    <location>
        <position position="1"/>
    </location>
</feature>
<sequence length="950" mass="108269">VKFLFTAFRFYLHAYIIDDVSARKIAVKKFHVSTSFTAASISIIFKKLSIIMDSRRNIPPAYDERLRRGPLPPPHHMREQIRLAVVLEEKLASQAAEIERLGRDNRTLASSHLALRQDLVAAKREADKFRENIRSIQNEGDIEIRILLDKIAKLEDDIRAGENLKKELKEAQDEERDLRTEKLELIARIQQANIELENARANVDKLPEMHAQLEGLRKEHKRLRKRFDYEKDLNTKKVEEMKIFEKDLIAMVEEVERLRVELINAKTSVVPIQQTLYINSDNSYPPTLHGKSSYPDNFGGPHLQTINGPTMEGTNPYAAVGGFAVGPQIINGPVVGDSSVNPAWGNGTVRQSNNNICDARTNILHGRFLPLDMSSSELYVQFRIDRIALIIQFAQKNPFDQLSNGTCTLFLYSSILEHAQKSWCFNSMSVRWPRLLTPTHLSQLIRGQKNPLKALELFNEAKARYPTYRHNGPVYSTMIRILATSGRLAEMKELVTRMKNDSCECQDSLFSSIITTYANAGLLNESISLFKRLPEFNCVNFTKSFNTLLEIMLKENNPEASYNFFVENCCGWEIKSRMVSLKLLMDALCKSSRSDLALRVFQEMGYLWCYPDRETYGILMKGLCRDGRLHEAKHLLYSMFWRISQKGCGADITIYRTLLKALCDNGEVEEAVELLEKVLRKGLKAPKKYCKPLDLSQIYYKDEIGINQVKGLIDEALVRGGVPSSDGYGSMAIEFYSEKRISEGDKVLNEMRKRGFGSCFSVYEAKVQALFELGKVQEAVHVVECEMINCVPNVRLHNVVIKGLCDAGECDWAVRYFEKMSRQIGCVPNRETYSYLVDGLCCDGKYLEASRVLEKMCISSYWPRDEIYNRVIKGLCSVGNTYRAVMWVEEMISEAKTPEISVWCSLVSSLCCESSIEMHGKLMCVAAKGEESVDCGKFAQYYRSLCPGEW</sequence>
<feature type="repeat" description="PPR" evidence="3">
    <location>
        <begin position="651"/>
        <end position="685"/>
    </location>
</feature>
<accession>A0A5A7R5T4</accession>
<dbReference type="Proteomes" id="UP000325081">
    <property type="component" value="Unassembled WGS sequence"/>
</dbReference>
<dbReference type="InterPro" id="IPR002885">
    <property type="entry name" value="PPR_rpt"/>
</dbReference>
<dbReference type="Pfam" id="PF12854">
    <property type="entry name" value="PPR_1"/>
    <property type="match status" value="1"/>
</dbReference>
<dbReference type="AlphaFoldDB" id="A0A5A7R5T4"/>
<feature type="coiled-coil region" evidence="4">
    <location>
        <begin position="84"/>
        <end position="261"/>
    </location>
</feature>